<reference evidence="1" key="1">
    <citation type="submission" date="2020-04" db="EMBL/GenBank/DDBJ databases">
        <title>Hybrid Assembly of Korean Phytophthora infestans isolates.</title>
        <authorList>
            <person name="Prokchorchik M."/>
            <person name="Lee Y."/>
            <person name="Seo J."/>
            <person name="Cho J.-H."/>
            <person name="Park Y.-E."/>
            <person name="Jang D.-C."/>
            <person name="Im J.-S."/>
            <person name="Choi J.-G."/>
            <person name="Park H.-J."/>
            <person name="Lee G.-B."/>
            <person name="Lee Y.-G."/>
            <person name="Hong S.-Y."/>
            <person name="Cho K."/>
            <person name="Sohn K.H."/>
        </authorList>
    </citation>
    <scope>NUCLEOTIDE SEQUENCE</scope>
    <source>
        <strain evidence="1">KR_1_A1</strain>
        <strain evidence="2">KR_2_A2</strain>
    </source>
</reference>
<keyword evidence="3" id="KW-1185">Reference proteome</keyword>
<protein>
    <submittedName>
        <fullName evidence="1">Uncharacterized protein</fullName>
    </submittedName>
</protein>
<sequence length="70" mass="7901">MHAQDMEAVEEEMRASEAFERRKYLEKAQSCLDQVLARCATLFDEDGDDDVNIEDAIQPKEKHSAAAKAT</sequence>
<accession>A0A833VYJ3</accession>
<dbReference type="Proteomes" id="UP000602510">
    <property type="component" value="Unassembled WGS sequence"/>
</dbReference>
<gene>
    <name evidence="1" type="ORF">GN244_ATG13998</name>
    <name evidence="2" type="ORF">GN958_ATG06991</name>
</gene>
<evidence type="ECO:0000313" key="3">
    <source>
        <dbReference type="Proteomes" id="UP000602510"/>
    </source>
</evidence>
<dbReference type="EMBL" id="WSZM01000387">
    <property type="protein sequence ID" value="KAF4034114.1"/>
    <property type="molecule type" value="Genomic_DNA"/>
</dbReference>
<comment type="caution">
    <text evidence="1">The sequence shown here is derived from an EMBL/GenBank/DDBJ whole genome shotgun (WGS) entry which is preliminary data.</text>
</comment>
<dbReference type="AlphaFoldDB" id="A0A833VYJ3"/>
<dbReference type="Proteomes" id="UP000704712">
    <property type="component" value="Unassembled WGS sequence"/>
</dbReference>
<evidence type="ECO:0000313" key="1">
    <source>
        <dbReference type="EMBL" id="KAF4034114.1"/>
    </source>
</evidence>
<dbReference type="EMBL" id="JAACNO010000947">
    <property type="protein sequence ID" value="KAF4143905.1"/>
    <property type="molecule type" value="Genomic_DNA"/>
</dbReference>
<evidence type="ECO:0000313" key="2">
    <source>
        <dbReference type="EMBL" id="KAF4143905.1"/>
    </source>
</evidence>
<organism evidence="1 3">
    <name type="scientific">Phytophthora infestans</name>
    <name type="common">Potato late blight agent</name>
    <name type="synonym">Botrytis infestans</name>
    <dbReference type="NCBI Taxonomy" id="4787"/>
    <lineage>
        <taxon>Eukaryota</taxon>
        <taxon>Sar</taxon>
        <taxon>Stramenopiles</taxon>
        <taxon>Oomycota</taxon>
        <taxon>Peronosporomycetes</taxon>
        <taxon>Peronosporales</taxon>
        <taxon>Peronosporaceae</taxon>
        <taxon>Phytophthora</taxon>
    </lineage>
</organism>
<name>A0A833VYJ3_PHYIN</name>
<proteinExistence type="predicted"/>